<evidence type="ECO:0000259" key="2">
    <source>
        <dbReference type="Pfam" id="PF00248"/>
    </source>
</evidence>
<evidence type="ECO:0000256" key="1">
    <source>
        <dbReference type="ARBA" id="ARBA00023002"/>
    </source>
</evidence>
<gene>
    <name evidence="3" type="ORF">ACFQL7_14820</name>
</gene>
<evidence type="ECO:0000313" key="3">
    <source>
        <dbReference type="EMBL" id="MFC7190969.1"/>
    </source>
</evidence>
<dbReference type="GO" id="GO:0016491">
    <property type="term" value="F:oxidoreductase activity"/>
    <property type="evidence" value="ECO:0007669"/>
    <property type="project" value="UniProtKB-KW"/>
</dbReference>
<dbReference type="Gene3D" id="3.20.20.100">
    <property type="entry name" value="NADP-dependent oxidoreductase domain"/>
    <property type="match status" value="1"/>
</dbReference>
<dbReference type="EMBL" id="JBHTAX010000001">
    <property type="protein sequence ID" value="MFC7190969.1"/>
    <property type="molecule type" value="Genomic_DNA"/>
</dbReference>
<dbReference type="GO" id="GO:0005829">
    <property type="term" value="C:cytosol"/>
    <property type="evidence" value="ECO:0007669"/>
    <property type="project" value="UniProtKB-ARBA"/>
</dbReference>
<dbReference type="Proteomes" id="UP001596417">
    <property type="component" value="Unassembled WGS sequence"/>
</dbReference>
<reference evidence="3 4" key="1">
    <citation type="journal article" date="2019" name="Int. J. Syst. Evol. Microbiol.">
        <title>The Global Catalogue of Microorganisms (GCM) 10K type strain sequencing project: providing services to taxonomists for standard genome sequencing and annotation.</title>
        <authorList>
            <consortium name="The Broad Institute Genomics Platform"/>
            <consortium name="The Broad Institute Genome Sequencing Center for Infectious Disease"/>
            <person name="Wu L."/>
            <person name="Ma J."/>
        </authorList>
    </citation>
    <scope>NUCLEOTIDE SEQUENCE [LARGE SCALE GENOMIC DNA]</scope>
    <source>
        <strain evidence="3 4">RDMS1</strain>
    </source>
</reference>
<comment type="caution">
    <text evidence="3">The sequence shown here is derived from an EMBL/GenBank/DDBJ whole genome shotgun (WGS) entry which is preliminary data.</text>
</comment>
<dbReference type="InterPro" id="IPR023210">
    <property type="entry name" value="NADP_OxRdtase_dom"/>
</dbReference>
<dbReference type="GeneID" id="76200644"/>
<feature type="domain" description="NADP-dependent oxidoreductase" evidence="2">
    <location>
        <begin position="16"/>
        <end position="320"/>
    </location>
</feature>
<dbReference type="PANTHER" id="PTHR43364:SF4">
    <property type="entry name" value="NAD(P)-LINKED OXIDOREDUCTASE SUPERFAMILY PROTEIN"/>
    <property type="match status" value="1"/>
</dbReference>
<dbReference type="FunFam" id="3.20.20.100:FF:000004">
    <property type="entry name" value="Oxidoreductase, aldo/keto reductase"/>
    <property type="match status" value="1"/>
</dbReference>
<keyword evidence="4" id="KW-1185">Reference proteome</keyword>
<dbReference type="AlphaFoldDB" id="A0ABD5YSI3"/>
<dbReference type="RefSeq" id="WP_248908516.1">
    <property type="nucleotide sequence ID" value="NZ_CP109979.1"/>
</dbReference>
<sequence length="327" mass="37008">METVSLGQTGTAVSAVSLGTWRFGHETDAGTFEIDRESAHALLDAYADHGGNFIDTADMYGKGKSERWIGEWLSERDREEFVIASKVYWSTREDDPNGHGLGRKHLRRQIDRILDRLGTDYLDLLYTHRFDDRTPPEEFMHTLNGFVRDGSVNYLGTSTFEPRAWEVVRANEFADKHNYEPFTVAQPRYNLIDREIEAEYLAMCESYDIGCCPWSPLAGGFLTGKYRHEERIPDGTRGSESDQFTDRYLTPENYDTLRVVREIADEIDATPAQVSLAWLIAHPQVTAPIVGARTTEQLAENISAVDISLTQSQFDRLSEAKATPSLV</sequence>
<protein>
    <submittedName>
        <fullName evidence="3">Aldo/keto reductase</fullName>
    </submittedName>
</protein>
<dbReference type="PANTHER" id="PTHR43364">
    <property type="entry name" value="NADH-SPECIFIC METHYLGLYOXAL REDUCTASE-RELATED"/>
    <property type="match status" value="1"/>
</dbReference>
<dbReference type="InterPro" id="IPR036812">
    <property type="entry name" value="NAD(P)_OxRdtase_dom_sf"/>
</dbReference>
<accession>A0ABD5YSI3</accession>
<dbReference type="CDD" id="cd19081">
    <property type="entry name" value="AKR_AKR9C1"/>
    <property type="match status" value="1"/>
</dbReference>
<organism evidence="3 4">
    <name type="scientific">Halocatena marina</name>
    <dbReference type="NCBI Taxonomy" id="2934937"/>
    <lineage>
        <taxon>Archaea</taxon>
        <taxon>Methanobacteriati</taxon>
        <taxon>Methanobacteriota</taxon>
        <taxon>Stenosarchaea group</taxon>
        <taxon>Halobacteria</taxon>
        <taxon>Halobacteriales</taxon>
        <taxon>Natronomonadaceae</taxon>
        <taxon>Halocatena</taxon>
    </lineage>
</organism>
<keyword evidence="1" id="KW-0560">Oxidoreductase</keyword>
<dbReference type="InterPro" id="IPR050523">
    <property type="entry name" value="AKR_Detox_Biosynth"/>
</dbReference>
<dbReference type="Pfam" id="PF00248">
    <property type="entry name" value="Aldo_ket_red"/>
    <property type="match status" value="1"/>
</dbReference>
<dbReference type="SUPFAM" id="SSF51430">
    <property type="entry name" value="NAD(P)-linked oxidoreductase"/>
    <property type="match status" value="1"/>
</dbReference>
<evidence type="ECO:0000313" key="4">
    <source>
        <dbReference type="Proteomes" id="UP001596417"/>
    </source>
</evidence>
<name>A0ABD5YSI3_9EURY</name>
<proteinExistence type="predicted"/>